<sequence>MVGMVDFASWRDNPDPNKDNKLRTAWGYIPAVEYFPFKDLNLKFFVSFVGRVYRYTDMPGAGSAPPTALLA</sequence>
<reference evidence="1 2" key="1">
    <citation type="submission" date="2018-09" db="EMBL/GenBank/DDBJ databases">
        <title>Genome sequencing of strain 6GH32-13.</title>
        <authorList>
            <person name="Weon H.-Y."/>
            <person name="Heo J."/>
            <person name="Kwon S.-W."/>
        </authorList>
    </citation>
    <scope>NUCLEOTIDE SEQUENCE [LARGE SCALE GENOMIC DNA]</scope>
    <source>
        <strain evidence="1 2">5GH32-13</strain>
    </source>
</reference>
<accession>A0A3B7MHE5</accession>
<dbReference type="Proteomes" id="UP000263900">
    <property type="component" value="Chromosome"/>
</dbReference>
<name>A0A3B7MHE5_9BACT</name>
<evidence type="ECO:0000313" key="1">
    <source>
        <dbReference type="EMBL" id="AXY73007.1"/>
    </source>
</evidence>
<protein>
    <submittedName>
        <fullName evidence="1">Uncharacterized protein</fullName>
    </submittedName>
</protein>
<gene>
    <name evidence="1" type="ORF">D3H65_03045</name>
</gene>
<dbReference type="AlphaFoldDB" id="A0A3B7MHE5"/>
<organism evidence="1 2">
    <name type="scientific">Paraflavitalea soli</name>
    <dbReference type="NCBI Taxonomy" id="2315862"/>
    <lineage>
        <taxon>Bacteria</taxon>
        <taxon>Pseudomonadati</taxon>
        <taxon>Bacteroidota</taxon>
        <taxon>Chitinophagia</taxon>
        <taxon>Chitinophagales</taxon>
        <taxon>Chitinophagaceae</taxon>
        <taxon>Paraflavitalea</taxon>
    </lineage>
</organism>
<dbReference type="KEGG" id="pseg:D3H65_03045"/>
<proteinExistence type="predicted"/>
<dbReference type="EMBL" id="CP032157">
    <property type="protein sequence ID" value="AXY73007.1"/>
    <property type="molecule type" value="Genomic_DNA"/>
</dbReference>
<evidence type="ECO:0000313" key="2">
    <source>
        <dbReference type="Proteomes" id="UP000263900"/>
    </source>
</evidence>
<dbReference type="OrthoDB" id="846879at2"/>
<keyword evidence="2" id="KW-1185">Reference proteome</keyword>